<dbReference type="GO" id="GO:0008764">
    <property type="term" value="F:UDP-N-acetylmuramoylalanine-D-glutamate ligase activity"/>
    <property type="evidence" value="ECO:0007669"/>
    <property type="project" value="UniProtKB-UniRule"/>
</dbReference>
<keyword evidence="6 9" id="KW-0547">Nucleotide-binding</keyword>
<keyword evidence="4 9" id="KW-0436">Ligase</keyword>
<comment type="similarity">
    <text evidence="9">Belongs to the MurCDEF family.</text>
</comment>
<dbReference type="InterPro" id="IPR004101">
    <property type="entry name" value="Mur_ligase_C"/>
</dbReference>
<dbReference type="PANTHER" id="PTHR43692">
    <property type="entry name" value="UDP-N-ACETYLMURAMOYLALANINE--D-GLUTAMATE LIGASE"/>
    <property type="match status" value="1"/>
</dbReference>
<dbReference type="InterPro" id="IPR036565">
    <property type="entry name" value="Mur-like_cat_sf"/>
</dbReference>
<evidence type="ECO:0000259" key="11">
    <source>
        <dbReference type="Pfam" id="PF02875"/>
    </source>
</evidence>
<evidence type="ECO:0000256" key="10">
    <source>
        <dbReference type="RuleBase" id="RU003664"/>
    </source>
</evidence>
<keyword evidence="7 9" id="KW-0067">ATP-binding</keyword>
<evidence type="ECO:0000256" key="9">
    <source>
        <dbReference type="HAMAP-Rule" id="MF_00639"/>
    </source>
</evidence>
<dbReference type="InterPro" id="IPR013221">
    <property type="entry name" value="Mur_ligase_cen"/>
</dbReference>
<sequence>MDLKNKEVVVVGLGASGVAALRLLKRQGAKARATEVSAKDSVACLAEGLRREGFFIETGRHTEAFLKGASLIVTSPGVADSSFVIRWAGKNNVKVIDEIELAYNFCKPPIVAITGTNGKTTTTSLIGHILLKGGINNIVCGNIGKAFSGEISKLKKSSVCVLEASSFQLSRIDRFRPKVAVFLNATQNHLDRHADFKEYFNAKMRIFQNQTKSDYAVLNSEDKNIVKATKNIRAKKIFFSPDNENALFNPGDLQIKGRHNVENALAAAWAAYALGVKPRAIVDAVKTFRGLEHRCEYVRKVEGVNFINDSKSTTVDSAIKALACCSGAVILIAGGRDKNSDFSVLRKHLKNKVKAVVLIGEAREKIRGSVGDIVKTKKADSLEEAVINARNMAKSGESVLLSPMCASFDMFDDYKHRGRVFKKIVKGL</sequence>
<feature type="domain" description="Mur ligase central" evidence="12">
    <location>
        <begin position="113"/>
        <end position="270"/>
    </location>
</feature>
<dbReference type="Pfam" id="PF21799">
    <property type="entry name" value="MurD-like_N"/>
    <property type="match status" value="1"/>
</dbReference>
<keyword evidence="3 9" id="KW-0963">Cytoplasm</keyword>
<keyword evidence="9 10" id="KW-0133">Cell shape</keyword>
<keyword evidence="8 9" id="KW-0131">Cell cycle</keyword>
<dbReference type="NCBIfam" id="TIGR01087">
    <property type="entry name" value="murD"/>
    <property type="match status" value="1"/>
</dbReference>
<evidence type="ECO:0000256" key="1">
    <source>
        <dbReference type="ARBA" id="ARBA00004496"/>
    </source>
</evidence>
<dbReference type="InterPro" id="IPR018109">
    <property type="entry name" value="Folylpolyglutamate_synth_CS"/>
</dbReference>
<comment type="catalytic activity">
    <reaction evidence="9 10">
        <text>UDP-N-acetyl-alpha-D-muramoyl-L-alanine + D-glutamate + ATP = UDP-N-acetyl-alpha-D-muramoyl-L-alanyl-D-glutamate + ADP + phosphate + H(+)</text>
        <dbReference type="Rhea" id="RHEA:16429"/>
        <dbReference type="ChEBI" id="CHEBI:15378"/>
        <dbReference type="ChEBI" id="CHEBI:29986"/>
        <dbReference type="ChEBI" id="CHEBI:30616"/>
        <dbReference type="ChEBI" id="CHEBI:43474"/>
        <dbReference type="ChEBI" id="CHEBI:83898"/>
        <dbReference type="ChEBI" id="CHEBI:83900"/>
        <dbReference type="ChEBI" id="CHEBI:456216"/>
        <dbReference type="EC" id="6.3.2.9"/>
    </reaction>
</comment>
<dbReference type="PROSITE" id="PS01011">
    <property type="entry name" value="FOLYLPOLYGLU_SYNT_1"/>
    <property type="match status" value="1"/>
</dbReference>
<dbReference type="PANTHER" id="PTHR43692:SF1">
    <property type="entry name" value="UDP-N-ACETYLMURAMOYLALANINE--D-GLUTAMATE LIGASE"/>
    <property type="match status" value="1"/>
</dbReference>
<dbReference type="Gene3D" id="3.40.1190.10">
    <property type="entry name" value="Mur-like, catalytic domain"/>
    <property type="match status" value="1"/>
</dbReference>
<feature type="binding site" evidence="9">
    <location>
        <begin position="115"/>
        <end position="121"/>
    </location>
    <ligand>
        <name>ATP</name>
        <dbReference type="ChEBI" id="CHEBI:30616"/>
    </ligand>
</feature>
<evidence type="ECO:0000256" key="5">
    <source>
        <dbReference type="ARBA" id="ARBA00022618"/>
    </source>
</evidence>
<dbReference type="SUPFAM" id="SSF51984">
    <property type="entry name" value="MurCD N-terminal domain"/>
    <property type="match status" value="1"/>
</dbReference>
<evidence type="ECO:0000256" key="4">
    <source>
        <dbReference type="ARBA" id="ARBA00022598"/>
    </source>
</evidence>
<dbReference type="GO" id="GO:0005524">
    <property type="term" value="F:ATP binding"/>
    <property type="evidence" value="ECO:0007669"/>
    <property type="project" value="UniProtKB-UniRule"/>
</dbReference>
<dbReference type="GO" id="GO:0008360">
    <property type="term" value="P:regulation of cell shape"/>
    <property type="evidence" value="ECO:0007669"/>
    <property type="project" value="UniProtKB-KW"/>
</dbReference>
<dbReference type="Gene3D" id="3.40.50.720">
    <property type="entry name" value="NAD(P)-binding Rossmann-like Domain"/>
    <property type="match status" value="1"/>
</dbReference>
<dbReference type="GO" id="GO:0004326">
    <property type="term" value="F:tetrahydrofolylpolyglutamate synthase activity"/>
    <property type="evidence" value="ECO:0007669"/>
    <property type="project" value="InterPro"/>
</dbReference>
<dbReference type="Proteomes" id="UP000231267">
    <property type="component" value="Unassembled WGS sequence"/>
</dbReference>
<protein>
    <recommendedName>
        <fullName evidence="9 10">UDP-N-acetylmuramoylalanine--D-glutamate ligase</fullName>
        <ecNumber evidence="9 10">6.3.2.9</ecNumber>
    </recommendedName>
    <alternativeName>
        <fullName evidence="9">D-glutamic acid-adding enzyme</fullName>
    </alternativeName>
    <alternativeName>
        <fullName evidence="9">UDP-N-acetylmuramoyl-L-alanyl-D-glutamate synthetase</fullName>
    </alternativeName>
</protein>
<dbReference type="Pfam" id="PF08245">
    <property type="entry name" value="Mur_ligase_M"/>
    <property type="match status" value="1"/>
</dbReference>
<name>A0A2J0LQZ8_9BACT</name>
<evidence type="ECO:0000313" key="14">
    <source>
        <dbReference type="Proteomes" id="UP000231267"/>
    </source>
</evidence>
<dbReference type="EMBL" id="PFGP01000098">
    <property type="protein sequence ID" value="PIW66267.1"/>
    <property type="molecule type" value="Genomic_DNA"/>
</dbReference>
<evidence type="ECO:0000256" key="3">
    <source>
        <dbReference type="ARBA" id="ARBA00022490"/>
    </source>
</evidence>
<comment type="function">
    <text evidence="9 10">Cell wall formation. Catalyzes the addition of glutamate to the nucleotide precursor UDP-N-acetylmuramoyl-L-alanine (UMA).</text>
</comment>
<accession>A0A2J0LQZ8</accession>
<dbReference type="InterPro" id="IPR005762">
    <property type="entry name" value="MurD"/>
</dbReference>
<dbReference type="SUPFAM" id="SSF53244">
    <property type="entry name" value="MurD-like peptide ligases, peptide-binding domain"/>
    <property type="match status" value="1"/>
</dbReference>
<evidence type="ECO:0000256" key="7">
    <source>
        <dbReference type="ARBA" id="ARBA00022840"/>
    </source>
</evidence>
<dbReference type="SUPFAM" id="SSF53623">
    <property type="entry name" value="MurD-like peptide ligases, catalytic domain"/>
    <property type="match status" value="1"/>
</dbReference>
<dbReference type="GO" id="GO:0009252">
    <property type="term" value="P:peptidoglycan biosynthetic process"/>
    <property type="evidence" value="ECO:0007669"/>
    <property type="project" value="UniProtKB-UniRule"/>
</dbReference>
<comment type="pathway">
    <text evidence="2 9 10">Cell wall biogenesis; peptidoglycan biosynthesis.</text>
</comment>
<dbReference type="AlphaFoldDB" id="A0A2J0LQZ8"/>
<dbReference type="EC" id="6.3.2.9" evidence="9 10"/>
<dbReference type="Pfam" id="PF02875">
    <property type="entry name" value="Mur_ligase_C"/>
    <property type="match status" value="1"/>
</dbReference>
<organism evidence="13 14">
    <name type="scientific">Candidatus Taenaricola geysiri</name>
    <dbReference type="NCBI Taxonomy" id="1974752"/>
    <lineage>
        <taxon>Bacteria</taxon>
        <taxon>Pseudomonadati</taxon>
        <taxon>Candidatus Omnitrophota</taxon>
        <taxon>Candidatus Taenaricola</taxon>
    </lineage>
</organism>
<gene>
    <name evidence="9 13" type="primary">murD</name>
    <name evidence="13" type="ORF">COW11_04270</name>
</gene>
<comment type="subcellular location">
    <subcellularLocation>
        <location evidence="1 9 10">Cytoplasm</location>
    </subcellularLocation>
</comment>
<evidence type="ECO:0000256" key="6">
    <source>
        <dbReference type="ARBA" id="ARBA00022741"/>
    </source>
</evidence>
<reference evidence="13 14" key="1">
    <citation type="submission" date="2017-09" db="EMBL/GenBank/DDBJ databases">
        <title>Depth-based differentiation of microbial function through sediment-hosted aquifers and enrichment of novel symbionts in the deep terrestrial subsurface.</title>
        <authorList>
            <person name="Probst A.J."/>
            <person name="Ladd B."/>
            <person name="Jarett J.K."/>
            <person name="Geller-Mcgrath D.E."/>
            <person name="Sieber C.M."/>
            <person name="Emerson J.B."/>
            <person name="Anantharaman K."/>
            <person name="Thomas B.C."/>
            <person name="Malmstrom R."/>
            <person name="Stieglmeier M."/>
            <person name="Klingl A."/>
            <person name="Woyke T."/>
            <person name="Ryan C.M."/>
            <person name="Banfield J.F."/>
        </authorList>
    </citation>
    <scope>NUCLEOTIDE SEQUENCE [LARGE SCALE GENOMIC DNA]</scope>
    <source>
        <strain evidence="13">CG12_big_fil_rev_8_21_14_0_65_43_15</strain>
    </source>
</reference>
<dbReference type="GO" id="GO:0051301">
    <property type="term" value="P:cell division"/>
    <property type="evidence" value="ECO:0007669"/>
    <property type="project" value="UniProtKB-KW"/>
</dbReference>
<evidence type="ECO:0000256" key="8">
    <source>
        <dbReference type="ARBA" id="ARBA00023306"/>
    </source>
</evidence>
<feature type="domain" description="Mur ligase C-terminal" evidence="11">
    <location>
        <begin position="293"/>
        <end position="403"/>
    </location>
</feature>
<keyword evidence="9 10" id="KW-0961">Cell wall biogenesis/degradation</keyword>
<dbReference type="GO" id="GO:0005737">
    <property type="term" value="C:cytoplasm"/>
    <property type="evidence" value="ECO:0007669"/>
    <property type="project" value="UniProtKB-SubCell"/>
</dbReference>
<dbReference type="GO" id="GO:0071555">
    <property type="term" value="P:cell wall organization"/>
    <property type="evidence" value="ECO:0007669"/>
    <property type="project" value="UniProtKB-KW"/>
</dbReference>
<dbReference type="UniPathway" id="UPA00219"/>
<evidence type="ECO:0000313" key="13">
    <source>
        <dbReference type="EMBL" id="PIW66267.1"/>
    </source>
</evidence>
<dbReference type="InterPro" id="IPR036615">
    <property type="entry name" value="Mur_ligase_C_dom_sf"/>
</dbReference>
<keyword evidence="9 10" id="KW-0573">Peptidoglycan synthesis</keyword>
<keyword evidence="5 9" id="KW-0132">Cell division</keyword>
<evidence type="ECO:0000259" key="12">
    <source>
        <dbReference type="Pfam" id="PF08245"/>
    </source>
</evidence>
<dbReference type="HAMAP" id="MF_00639">
    <property type="entry name" value="MurD"/>
    <property type="match status" value="1"/>
</dbReference>
<comment type="caution">
    <text evidence="13">The sequence shown here is derived from an EMBL/GenBank/DDBJ whole genome shotgun (WGS) entry which is preliminary data.</text>
</comment>
<proteinExistence type="inferred from homology"/>
<evidence type="ECO:0000256" key="2">
    <source>
        <dbReference type="ARBA" id="ARBA00004752"/>
    </source>
</evidence>
<dbReference type="Gene3D" id="3.90.190.20">
    <property type="entry name" value="Mur ligase, C-terminal domain"/>
    <property type="match status" value="1"/>
</dbReference>